<evidence type="ECO:0000313" key="4">
    <source>
        <dbReference type="EMBL" id="MBB4153934.1"/>
    </source>
</evidence>
<keyword evidence="2" id="KW-0472">Membrane</keyword>
<dbReference type="Gene3D" id="1.10.1470.10">
    <property type="entry name" value="YjbJ"/>
    <property type="match status" value="1"/>
</dbReference>
<dbReference type="InterPro" id="IPR008462">
    <property type="entry name" value="CsbD"/>
</dbReference>
<evidence type="ECO:0000313" key="5">
    <source>
        <dbReference type="Proteomes" id="UP000529795"/>
    </source>
</evidence>
<gene>
    <name evidence="4" type="ORF">GGQ80_001840</name>
</gene>
<sequence>MNTDTLTGNATDIGGKIKDGIGDALGDKKLQSEGKADQLEGKTQKVYGEARDFVEDSVRPIVDYARQFARERPFAAAALGGVLGIALINTLRGK</sequence>
<keyword evidence="2" id="KW-1133">Transmembrane helix</keyword>
<reference evidence="4 5" key="1">
    <citation type="submission" date="2020-08" db="EMBL/GenBank/DDBJ databases">
        <title>Genomic Encyclopedia of Type Strains, Phase IV (KMG-IV): sequencing the most valuable type-strain genomes for metagenomic binning, comparative biology and taxonomic classification.</title>
        <authorList>
            <person name="Goeker M."/>
        </authorList>
    </citation>
    <scope>NUCLEOTIDE SEQUENCE [LARGE SCALE GENOMIC DNA]</scope>
    <source>
        <strain evidence="4 5">YC6723</strain>
    </source>
</reference>
<accession>A0A840FDW5</accession>
<feature type="domain" description="CsbD-like" evidence="3">
    <location>
        <begin position="4"/>
        <end position="56"/>
    </location>
</feature>
<comment type="caution">
    <text evidence="4">The sequence shown here is derived from an EMBL/GenBank/DDBJ whole genome shotgun (WGS) entry which is preliminary data.</text>
</comment>
<keyword evidence="5" id="KW-1185">Reference proteome</keyword>
<feature type="transmembrane region" description="Helical" evidence="2">
    <location>
        <begin position="74"/>
        <end position="91"/>
    </location>
</feature>
<dbReference type="Pfam" id="PF05532">
    <property type="entry name" value="CsbD"/>
    <property type="match status" value="1"/>
</dbReference>
<evidence type="ECO:0000256" key="2">
    <source>
        <dbReference type="SAM" id="Phobius"/>
    </source>
</evidence>
<comment type="similarity">
    <text evidence="1">Belongs to the UPF0337 (CsbD) family.</text>
</comment>
<proteinExistence type="inferred from homology"/>
<dbReference type="SUPFAM" id="SSF69047">
    <property type="entry name" value="Hypothetical protein YjbJ"/>
    <property type="match status" value="1"/>
</dbReference>
<dbReference type="EMBL" id="JACIEV010000004">
    <property type="protein sequence ID" value="MBB4153934.1"/>
    <property type="molecule type" value="Genomic_DNA"/>
</dbReference>
<organism evidence="4 5">
    <name type="scientific">Sphingomonas jinjuensis</name>
    <dbReference type="NCBI Taxonomy" id="535907"/>
    <lineage>
        <taxon>Bacteria</taxon>
        <taxon>Pseudomonadati</taxon>
        <taxon>Pseudomonadota</taxon>
        <taxon>Alphaproteobacteria</taxon>
        <taxon>Sphingomonadales</taxon>
        <taxon>Sphingomonadaceae</taxon>
        <taxon>Sphingomonas</taxon>
    </lineage>
</organism>
<name>A0A840FDW5_9SPHN</name>
<dbReference type="RefSeq" id="WP_183983949.1">
    <property type="nucleotide sequence ID" value="NZ_JACIEV010000004.1"/>
</dbReference>
<evidence type="ECO:0000259" key="3">
    <source>
        <dbReference type="Pfam" id="PF05532"/>
    </source>
</evidence>
<dbReference type="Proteomes" id="UP000529795">
    <property type="component" value="Unassembled WGS sequence"/>
</dbReference>
<protein>
    <submittedName>
        <fullName evidence="4">Uncharacterized protein YjbJ (UPF0337 family)</fullName>
    </submittedName>
</protein>
<evidence type="ECO:0000256" key="1">
    <source>
        <dbReference type="ARBA" id="ARBA00009129"/>
    </source>
</evidence>
<dbReference type="InterPro" id="IPR036629">
    <property type="entry name" value="YjbJ_sf"/>
</dbReference>
<keyword evidence="2" id="KW-0812">Transmembrane</keyword>
<dbReference type="AlphaFoldDB" id="A0A840FDW5"/>